<protein>
    <submittedName>
        <fullName evidence="1">Uncharacterized protein</fullName>
    </submittedName>
</protein>
<dbReference type="AlphaFoldDB" id="A0A6T2D7Z8"/>
<name>A0A6T2D7Z8_9EUGL</name>
<dbReference type="EMBL" id="HBJA01091603">
    <property type="protein sequence ID" value="CAE0820699.1"/>
    <property type="molecule type" value="Transcribed_RNA"/>
</dbReference>
<organism evidence="1">
    <name type="scientific">Eutreptiella gymnastica</name>
    <dbReference type="NCBI Taxonomy" id="73025"/>
    <lineage>
        <taxon>Eukaryota</taxon>
        <taxon>Discoba</taxon>
        <taxon>Euglenozoa</taxon>
        <taxon>Euglenida</taxon>
        <taxon>Spirocuta</taxon>
        <taxon>Euglenophyceae</taxon>
        <taxon>Eutreptiales</taxon>
        <taxon>Eutreptiaceae</taxon>
        <taxon>Eutreptiella</taxon>
    </lineage>
</organism>
<reference evidence="1" key="1">
    <citation type="submission" date="2021-01" db="EMBL/GenBank/DDBJ databases">
        <authorList>
            <person name="Corre E."/>
            <person name="Pelletier E."/>
            <person name="Niang G."/>
            <person name="Scheremetjew M."/>
            <person name="Finn R."/>
            <person name="Kale V."/>
            <person name="Holt S."/>
            <person name="Cochrane G."/>
            <person name="Meng A."/>
            <person name="Brown T."/>
            <person name="Cohen L."/>
        </authorList>
    </citation>
    <scope>NUCLEOTIDE SEQUENCE</scope>
    <source>
        <strain evidence="1">CCMP1594</strain>
    </source>
</reference>
<gene>
    <name evidence="1" type="ORF">EGYM00163_LOCUS31871</name>
    <name evidence="2" type="ORF">EGYM00163_LOCUS31872</name>
</gene>
<accession>A0A6T2D7Z8</accession>
<evidence type="ECO:0000313" key="1">
    <source>
        <dbReference type="EMBL" id="CAE0820699.1"/>
    </source>
</evidence>
<sequence length="154" mass="17325">MQYQSDFVLADAVRMQNYNQVPVTLVPHGYVIGFFSTDIITANGTILAKQCDVVIITPTQCIFLMHSKQILCLPGCQSFQEAKIRQDASQKKFCWTISGQCTMENEKQKQRENHISLKSCRQKIMPFNNFKVMVMVRLVGGGRTVHHGADGVGL</sequence>
<evidence type="ECO:0000313" key="2">
    <source>
        <dbReference type="EMBL" id="CAE0820700.1"/>
    </source>
</evidence>
<dbReference type="EMBL" id="HBJA01091604">
    <property type="protein sequence ID" value="CAE0820700.1"/>
    <property type="molecule type" value="Transcribed_RNA"/>
</dbReference>
<proteinExistence type="predicted"/>